<dbReference type="InterPro" id="IPR013320">
    <property type="entry name" value="ConA-like_dom_sf"/>
</dbReference>
<evidence type="ECO:0000313" key="18">
    <source>
        <dbReference type="Proteomes" id="UP000562929"/>
    </source>
</evidence>
<keyword evidence="11" id="KW-0961">Cell wall biogenesis/degradation</keyword>
<proteinExistence type="inferred from homology"/>
<keyword evidence="14" id="KW-0812">Transmembrane</keyword>
<dbReference type="SUPFAM" id="SSF49899">
    <property type="entry name" value="Concanavalin A-like lectins/glucanases"/>
    <property type="match status" value="1"/>
</dbReference>
<evidence type="ECO:0000256" key="12">
    <source>
        <dbReference type="ARBA" id="ARBA00038074"/>
    </source>
</evidence>
<feature type="region of interest" description="Disordered" evidence="13">
    <location>
        <begin position="336"/>
        <end position="359"/>
    </location>
</feature>
<evidence type="ECO:0000256" key="3">
    <source>
        <dbReference type="ARBA" id="ARBA00012729"/>
    </source>
</evidence>
<dbReference type="OrthoDB" id="4781at2759"/>
<dbReference type="GO" id="GO:0008843">
    <property type="term" value="F:endochitinase activity"/>
    <property type="evidence" value="ECO:0007669"/>
    <property type="project" value="UniProtKB-EC"/>
</dbReference>
<dbReference type="GO" id="GO:0016757">
    <property type="term" value="F:glycosyltransferase activity"/>
    <property type="evidence" value="ECO:0007669"/>
    <property type="project" value="UniProtKB-KW"/>
</dbReference>
<evidence type="ECO:0000256" key="1">
    <source>
        <dbReference type="ARBA" id="ARBA00000822"/>
    </source>
</evidence>
<evidence type="ECO:0000256" key="8">
    <source>
        <dbReference type="ARBA" id="ARBA00023136"/>
    </source>
</evidence>
<comment type="similarity">
    <text evidence="12">Belongs to the glycosyl hydrolase 16 family. CRH1 subfamily.</text>
</comment>
<dbReference type="GO" id="GO:0005975">
    <property type="term" value="P:carbohydrate metabolic process"/>
    <property type="evidence" value="ECO:0007669"/>
    <property type="project" value="InterPro"/>
</dbReference>
<dbReference type="EMBL" id="JAACLJ010000002">
    <property type="protein sequence ID" value="KAF4592124.1"/>
    <property type="molecule type" value="Genomic_DNA"/>
</dbReference>
<sequence length="449" mass="48738">MRARQLLASAAIVGLGLGQVTTKCNPLERDNCPPDPALSSDHVWYFNSTPDSHLWETTAGVVDYTPKGAAFTINKRGDSPTIRTKFYFFFGRTELWLKTAGGTGVISSMMWLSDDLDEVDWEFLGSNKSFATTNYFGKGVQDWHNGGAHPMTGMQDDFHNYTTTWTKDQIEWFIDGNSVRVLHAADANETRSFPQSPMRMSVGIWAGGDPSLPEGTRKWAGGDTDYSSGPFTMYMQKAQITDYSSGKQYVFGDRSGTWQSIKIEGGRSHAQEQLEKGPDMSVGDKWNQLSGGAKAGIYTAIGVVSALAIAGLLFYFIRQRRLGVLEAQQAEERAHAERHEMGQYEAKGINPDGLNDQAPEYNARDMRFAGQSDAETYQVPEATNSSPLARGSWGMAAAAGYSAQAGPGSGRGSPALYYHQGGGDNSGLGLGNSAGNGGSQYRSQNSRGL</sequence>
<feature type="signal peptide" evidence="15">
    <location>
        <begin position="1"/>
        <end position="18"/>
    </location>
</feature>
<accession>A0A8H4VFM4</accession>
<dbReference type="InterPro" id="IPR050546">
    <property type="entry name" value="Glycosyl_Hydrlase_16"/>
</dbReference>
<keyword evidence="4" id="KW-0328">Glycosyltransferase</keyword>
<dbReference type="GO" id="GO:0016020">
    <property type="term" value="C:membrane"/>
    <property type="evidence" value="ECO:0007669"/>
    <property type="project" value="UniProtKB-SubCell"/>
</dbReference>
<evidence type="ECO:0000256" key="11">
    <source>
        <dbReference type="ARBA" id="ARBA00023316"/>
    </source>
</evidence>
<dbReference type="GO" id="GO:0009277">
    <property type="term" value="C:fungal-type cell wall"/>
    <property type="evidence" value="ECO:0007669"/>
    <property type="project" value="TreeGrafter"/>
</dbReference>
<dbReference type="PROSITE" id="PS51762">
    <property type="entry name" value="GH16_2"/>
    <property type="match status" value="1"/>
</dbReference>
<evidence type="ECO:0000256" key="9">
    <source>
        <dbReference type="ARBA" id="ARBA00023180"/>
    </source>
</evidence>
<dbReference type="PANTHER" id="PTHR10963">
    <property type="entry name" value="GLYCOSYL HYDROLASE-RELATED"/>
    <property type="match status" value="1"/>
</dbReference>
<comment type="subcellular location">
    <subcellularLocation>
        <location evidence="2">Membrane</location>
    </subcellularLocation>
</comment>
<keyword evidence="7 17" id="KW-0378">Hydrolase</keyword>
<name>A0A8H4VFM4_9HYPO</name>
<organism evidence="17 18">
    <name type="scientific">Ophiocordyceps camponoti-floridani</name>
    <dbReference type="NCBI Taxonomy" id="2030778"/>
    <lineage>
        <taxon>Eukaryota</taxon>
        <taxon>Fungi</taxon>
        <taxon>Dikarya</taxon>
        <taxon>Ascomycota</taxon>
        <taxon>Pezizomycotina</taxon>
        <taxon>Sordariomycetes</taxon>
        <taxon>Hypocreomycetidae</taxon>
        <taxon>Hypocreales</taxon>
        <taxon>Ophiocordycipitaceae</taxon>
        <taxon>Ophiocordyceps</taxon>
    </lineage>
</organism>
<evidence type="ECO:0000256" key="4">
    <source>
        <dbReference type="ARBA" id="ARBA00022676"/>
    </source>
</evidence>
<evidence type="ECO:0000256" key="15">
    <source>
        <dbReference type="SAM" id="SignalP"/>
    </source>
</evidence>
<feature type="chain" id="PRO_5034636771" description="chitinase" evidence="15">
    <location>
        <begin position="19"/>
        <end position="449"/>
    </location>
</feature>
<evidence type="ECO:0000256" key="10">
    <source>
        <dbReference type="ARBA" id="ARBA00023295"/>
    </source>
</evidence>
<evidence type="ECO:0000256" key="2">
    <source>
        <dbReference type="ARBA" id="ARBA00004370"/>
    </source>
</evidence>
<dbReference type="GO" id="GO:0031505">
    <property type="term" value="P:fungal-type cell wall organization"/>
    <property type="evidence" value="ECO:0007669"/>
    <property type="project" value="TreeGrafter"/>
</dbReference>
<comment type="caution">
    <text evidence="17">The sequence shown here is derived from an EMBL/GenBank/DDBJ whole genome shotgun (WGS) entry which is preliminary data.</text>
</comment>
<dbReference type="PANTHER" id="PTHR10963:SF27">
    <property type="entry name" value="GLYCOSIDASE-RELATED"/>
    <property type="match status" value="1"/>
</dbReference>
<feature type="domain" description="GH16" evidence="16">
    <location>
        <begin position="27"/>
        <end position="235"/>
    </location>
</feature>
<feature type="transmembrane region" description="Helical" evidence="14">
    <location>
        <begin position="295"/>
        <end position="317"/>
    </location>
</feature>
<comment type="catalytic activity">
    <reaction evidence="1">
        <text>Random endo-hydrolysis of N-acetyl-beta-D-glucosaminide (1-&gt;4)-beta-linkages in chitin and chitodextrins.</text>
        <dbReference type="EC" id="3.2.1.14"/>
    </reaction>
</comment>
<keyword evidence="6 15" id="KW-0732">Signal</keyword>
<dbReference type="Gene3D" id="2.60.120.200">
    <property type="match status" value="1"/>
</dbReference>
<reference evidence="17 18" key="1">
    <citation type="journal article" date="2020" name="G3 (Bethesda)">
        <title>Genetic Underpinnings of Host Manipulation by Ophiocordyceps as Revealed by Comparative Transcriptomics.</title>
        <authorList>
            <person name="Will I."/>
            <person name="Das B."/>
            <person name="Trinh T."/>
            <person name="Brachmann A."/>
            <person name="Ohm R.A."/>
            <person name="de Bekker C."/>
        </authorList>
    </citation>
    <scope>NUCLEOTIDE SEQUENCE [LARGE SCALE GENOMIC DNA]</scope>
    <source>
        <strain evidence="17 18">EC05</strain>
    </source>
</reference>
<evidence type="ECO:0000256" key="13">
    <source>
        <dbReference type="SAM" id="MobiDB-lite"/>
    </source>
</evidence>
<dbReference type="Proteomes" id="UP000562929">
    <property type="component" value="Unassembled WGS sequence"/>
</dbReference>
<keyword evidence="5" id="KW-0808">Transferase</keyword>
<dbReference type="AlphaFoldDB" id="A0A8H4VFM4"/>
<gene>
    <name evidence="17" type="ORF">GQ602_002423</name>
</gene>
<evidence type="ECO:0000259" key="16">
    <source>
        <dbReference type="PROSITE" id="PS51762"/>
    </source>
</evidence>
<evidence type="ECO:0000256" key="14">
    <source>
        <dbReference type="SAM" id="Phobius"/>
    </source>
</evidence>
<evidence type="ECO:0000256" key="5">
    <source>
        <dbReference type="ARBA" id="ARBA00022679"/>
    </source>
</evidence>
<dbReference type="EC" id="3.2.1.14" evidence="3"/>
<keyword evidence="14" id="KW-1133">Transmembrane helix</keyword>
<keyword evidence="9" id="KW-0325">Glycoprotein</keyword>
<dbReference type="Pfam" id="PF00722">
    <property type="entry name" value="Glyco_hydro_16"/>
    <property type="match status" value="1"/>
</dbReference>
<feature type="compositionally biased region" description="Polar residues" evidence="13">
    <location>
        <begin position="440"/>
        <end position="449"/>
    </location>
</feature>
<keyword evidence="10" id="KW-0326">Glycosidase</keyword>
<evidence type="ECO:0000256" key="7">
    <source>
        <dbReference type="ARBA" id="ARBA00022801"/>
    </source>
</evidence>
<protein>
    <recommendedName>
        <fullName evidence="3">chitinase</fullName>
        <ecNumber evidence="3">3.2.1.14</ecNumber>
    </recommendedName>
</protein>
<feature type="region of interest" description="Disordered" evidence="13">
    <location>
        <begin position="403"/>
        <end position="449"/>
    </location>
</feature>
<feature type="compositionally biased region" description="Gly residues" evidence="13">
    <location>
        <begin position="420"/>
        <end position="438"/>
    </location>
</feature>
<evidence type="ECO:0000256" key="6">
    <source>
        <dbReference type="ARBA" id="ARBA00022729"/>
    </source>
</evidence>
<dbReference type="InterPro" id="IPR000757">
    <property type="entry name" value="Beta-glucanase-like"/>
</dbReference>
<evidence type="ECO:0000313" key="17">
    <source>
        <dbReference type="EMBL" id="KAF4592124.1"/>
    </source>
</evidence>
<keyword evidence="18" id="KW-1185">Reference proteome</keyword>
<dbReference type="CDD" id="cd02183">
    <property type="entry name" value="GH16_fungal_CRH1_transglycosylase"/>
    <property type="match status" value="1"/>
</dbReference>
<keyword evidence="8 14" id="KW-0472">Membrane</keyword>